<evidence type="ECO:0000259" key="11">
    <source>
        <dbReference type="PROSITE" id="PS50262"/>
    </source>
</evidence>
<proteinExistence type="inferred from homology"/>
<feature type="transmembrane region" description="Helical" evidence="10">
    <location>
        <begin position="27"/>
        <end position="45"/>
    </location>
</feature>
<evidence type="ECO:0000256" key="3">
    <source>
        <dbReference type="ARBA" id="ARBA00022692"/>
    </source>
</evidence>
<keyword evidence="3 9" id="KW-0812">Transmembrane</keyword>
<evidence type="ECO:0000256" key="6">
    <source>
        <dbReference type="ARBA" id="ARBA00023136"/>
    </source>
</evidence>
<dbReference type="GO" id="GO:0001594">
    <property type="term" value="F:trace-amine receptor activity"/>
    <property type="evidence" value="ECO:0007669"/>
    <property type="project" value="TreeGrafter"/>
</dbReference>
<evidence type="ECO:0000256" key="4">
    <source>
        <dbReference type="ARBA" id="ARBA00022989"/>
    </source>
</evidence>
<dbReference type="CDD" id="cd15055">
    <property type="entry name" value="7tmA_TAARs"/>
    <property type="match status" value="1"/>
</dbReference>
<keyword evidence="13" id="KW-1185">Reference proteome</keyword>
<dbReference type="PROSITE" id="PS50262">
    <property type="entry name" value="G_PROTEIN_RECEP_F1_2"/>
    <property type="match status" value="1"/>
</dbReference>
<dbReference type="Gene3D" id="1.20.1070.10">
    <property type="entry name" value="Rhodopsin 7-helix transmembrane proteins"/>
    <property type="match status" value="1"/>
</dbReference>
<feature type="transmembrane region" description="Helical" evidence="10">
    <location>
        <begin position="94"/>
        <end position="115"/>
    </location>
</feature>
<reference evidence="12" key="1">
    <citation type="submission" date="2025-08" db="UniProtKB">
        <authorList>
            <consortium name="Ensembl"/>
        </authorList>
    </citation>
    <scope>IDENTIFICATION</scope>
</reference>
<comment type="similarity">
    <text evidence="9">Belongs to the G-protein coupled receptor 1 family.</text>
</comment>
<evidence type="ECO:0000313" key="13">
    <source>
        <dbReference type="Proteomes" id="UP000261660"/>
    </source>
</evidence>
<dbReference type="PROSITE" id="PS00237">
    <property type="entry name" value="G_PROTEIN_RECEP_F1_1"/>
    <property type="match status" value="1"/>
</dbReference>
<dbReference type="SUPFAM" id="SSF81321">
    <property type="entry name" value="Family A G protein-coupled receptor-like"/>
    <property type="match status" value="1"/>
</dbReference>
<evidence type="ECO:0000256" key="1">
    <source>
        <dbReference type="ARBA" id="ARBA00004651"/>
    </source>
</evidence>
<feature type="transmembrane region" description="Helical" evidence="10">
    <location>
        <begin position="272"/>
        <end position="291"/>
    </location>
</feature>
<feature type="transmembrane region" description="Helical" evidence="10">
    <location>
        <begin position="239"/>
        <end position="260"/>
    </location>
</feature>
<evidence type="ECO:0000256" key="8">
    <source>
        <dbReference type="ARBA" id="ARBA00023224"/>
    </source>
</evidence>
<reference evidence="12" key="2">
    <citation type="submission" date="2025-09" db="UniProtKB">
        <authorList>
            <consortium name="Ensembl"/>
        </authorList>
    </citation>
    <scope>IDENTIFICATION</scope>
</reference>
<evidence type="ECO:0000256" key="5">
    <source>
        <dbReference type="ARBA" id="ARBA00023040"/>
    </source>
</evidence>
<evidence type="ECO:0000256" key="2">
    <source>
        <dbReference type="ARBA" id="ARBA00022475"/>
    </source>
</evidence>
<dbReference type="InParanoid" id="A0A3Q3G5U7"/>
<dbReference type="PANTHER" id="PTHR24249">
    <property type="entry name" value="HISTAMINE RECEPTOR-RELATED G-PROTEIN COUPLED RECEPTOR"/>
    <property type="match status" value="1"/>
</dbReference>
<dbReference type="InterPro" id="IPR017452">
    <property type="entry name" value="GPCR_Rhodpsn_7TM"/>
</dbReference>
<feature type="transmembrane region" description="Helical" evidence="10">
    <location>
        <begin position="57"/>
        <end position="74"/>
    </location>
</feature>
<dbReference type="Ensembl" id="ENSLBET00000029510.1">
    <property type="protein sequence ID" value="ENSLBEP00000028177.1"/>
    <property type="gene ID" value="ENSLBEG00000021357.1"/>
</dbReference>
<keyword evidence="4 10" id="KW-1133">Transmembrane helix</keyword>
<dbReference type="PRINTS" id="PR00237">
    <property type="entry name" value="GPCRRHODOPSN"/>
</dbReference>
<dbReference type="PANTHER" id="PTHR24249:SF381">
    <property type="entry name" value="TRACE AMINE ASSOCIATED RECEPTOR 19P-RELATED"/>
    <property type="match status" value="1"/>
</dbReference>
<evidence type="ECO:0000256" key="7">
    <source>
        <dbReference type="ARBA" id="ARBA00023170"/>
    </source>
</evidence>
<dbReference type="Pfam" id="PF00001">
    <property type="entry name" value="7tm_1"/>
    <property type="match status" value="1"/>
</dbReference>
<feature type="domain" description="G-protein coupled receptors family 1 profile" evidence="11">
    <location>
        <begin position="29"/>
        <end position="288"/>
    </location>
</feature>
<feature type="transmembrane region" description="Helical" evidence="10">
    <location>
        <begin position="135"/>
        <end position="156"/>
    </location>
</feature>
<organism evidence="12 13">
    <name type="scientific">Labrus bergylta</name>
    <name type="common">ballan wrasse</name>
    <dbReference type="NCBI Taxonomy" id="56723"/>
    <lineage>
        <taxon>Eukaryota</taxon>
        <taxon>Metazoa</taxon>
        <taxon>Chordata</taxon>
        <taxon>Craniata</taxon>
        <taxon>Vertebrata</taxon>
        <taxon>Euteleostomi</taxon>
        <taxon>Actinopterygii</taxon>
        <taxon>Neopterygii</taxon>
        <taxon>Teleostei</taxon>
        <taxon>Neoteleostei</taxon>
        <taxon>Acanthomorphata</taxon>
        <taxon>Eupercaria</taxon>
        <taxon>Labriformes</taxon>
        <taxon>Labridae</taxon>
        <taxon>Labrus</taxon>
    </lineage>
</organism>
<sequence>MKEADLCFPQLLNSSCRKPEPPDSSTGLRNIVLVIFFVVFTIVIFSSFSQLHTPTNLLLLSLAVSDFLVGFLVMPVEVLRTKNCWILGDLMCVLYFLIPMMTVSASIGSMVLISIDRYVAICDPMHYPTKVTLKMATLCVFLCWICSGIYSIILLLDNLKQPGRYISCKGECVVNMLATVDLVVGLIIPITIIIIMYMRVFVVALSQARAMKSQIANVSLKHSKTVKVKKSELKAATTLGILIVVFLMCYCPSYCVLLAGHNILIGSSTETYMVFLMYFNSCLNPTIYALFYPWFRKSIRLIVTLQILDTVERLKNAFVLVAHPSPLSGNLISFC</sequence>
<dbReference type="GO" id="GO:0005886">
    <property type="term" value="C:plasma membrane"/>
    <property type="evidence" value="ECO:0007669"/>
    <property type="project" value="UniProtKB-SubCell"/>
</dbReference>
<keyword evidence="2" id="KW-1003">Cell membrane</keyword>
<dbReference type="InterPro" id="IPR000276">
    <property type="entry name" value="GPCR_Rhodpsn"/>
</dbReference>
<comment type="subcellular location">
    <subcellularLocation>
        <location evidence="1">Cell membrane</location>
        <topology evidence="1">Multi-pass membrane protein</topology>
    </subcellularLocation>
</comment>
<name>A0A3Q3G5U7_9LABR</name>
<dbReference type="InterPro" id="IPR050569">
    <property type="entry name" value="TAAR"/>
</dbReference>
<keyword evidence="7 9" id="KW-0675">Receptor</keyword>
<dbReference type="STRING" id="56723.ENSLBEP00000028177"/>
<keyword evidence="5 9" id="KW-0297">G-protein coupled receptor</keyword>
<dbReference type="GeneTree" id="ENSGT01050000244823"/>
<feature type="transmembrane region" description="Helical" evidence="10">
    <location>
        <begin position="176"/>
        <end position="202"/>
    </location>
</feature>
<protein>
    <recommendedName>
        <fullName evidence="11">G-protein coupled receptors family 1 profile domain-containing protein</fullName>
    </recommendedName>
</protein>
<evidence type="ECO:0000256" key="9">
    <source>
        <dbReference type="RuleBase" id="RU000688"/>
    </source>
</evidence>
<evidence type="ECO:0000313" key="12">
    <source>
        <dbReference type="Ensembl" id="ENSLBEP00000028177.1"/>
    </source>
</evidence>
<dbReference type="AlphaFoldDB" id="A0A3Q3G5U7"/>
<accession>A0A3Q3G5U7</accession>
<keyword evidence="6 10" id="KW-0472">Membrane</keyword>
<evidence type="ECO:0000256" key="10">
    <source>
        <dbReference type="SAM" id="Phobius"/>
    </source>
</evidence>
<keyword evidence="8 9" id="KW-0807">Transducer</keyword>
<dbReference type="Proteomes" id="UP000261660">
    <property type="component" value="Unplaced"/>
</dbReference>